<protein>
    <submittedName>
        <fullName evidence="8">Pyruvate formate lyase activating enzyme</fullName>
    </submittedName>
</protein>
<dbReference type="Gene3D" id="3.20.20.70">
    <property type="entry name" value="Aldolase class I"/>
    <property type="match status" value="1"/>
</dbReference>
<evidence type="ECO:0000256" key="3">
    <source>
        <dbReference type="ARBA" id="ARBA00022723"/>
    </source>
</evidence>
<keyword evidence="5 6" id="KW-0411">Iron-sulfur</keyword>
<dbReference type="InterPro" id="IPR034457">
    <property type="entry name" value="Organic_radical-activating"/>
</dbReference>
<dbReference type="InterPro" id="IPR013785">
    <property type="entry name" value="Aldolase_TIM"/>
</dbReference>
<evidence type="ECO:0000256" key="5">
    <source>
        <dbReference type="ARBA" id="ARBA00023014"/>
    </source>
</evidence>
<accession>A0A1W1VUN6</accession>
<dbReference type="PANTHER" id="PTHR30352">
    <property type="entry name" value="PYRUVATE FORMATE-LYASE-ACTIVATING ENZYME"/>
    <property type="match status" value="1"/>
</dbReference>
<gene>
    <name evidence="8" type="ORF">SAMN00808754_1750</name>
</gene>
<sequence>MRRKKWVECRHCNSGRPAARVLGYLCGGCLKQKFRLAEEVAEAAHRRSRIFPPFSPPRTPRGVICVFCGNRCQLGEGEDGFCRLRYCSDGKLVSRAGTARIGLGSFYFDPLPTNCVAEWVCPGGTGAGYPKYAYRPGPEVGYQNLAVFLGACSFDCLYCQNSTYREMAKKGEPLLTVEDLVNSLDERTACICFFGGDPSPQMPFTLAVARRALKKAEGRIMRVCWETNGNLHPRYLEPMVELALASGGVIKFDIKAWDDDLHRFLTGVSNQQTLANFRYLSRYFDQRPDPPLLVASTLLVPGYVGKRVVAGIARFLADLNPSIPYTLLAFAPCHLLDDLPLVTREEAEECYHVAREAGLTRVRLANLHLLR</sequence>
<dbReference type="EMBL" id="LT838272">
    <property type="protein sequence ID" value="SMB97069.1"/>
    <property type="molecule type" value="Genomic_DNA"/>
</dbReference>
<evidence type="ECO:0000313" key="9">
    <source>
        <dbReference type="Proteomes" id="UP000192569"/>
    </source>
</evidence>
<dbReference type="SUPFAM" id="SSF102114">
    <property type="entry name" value="Radical SAM enzymes"/>
    <property type="match status" value="1"/>
</dbReference>
<dbReference type="AlphaFoldDB" id="A0A1W1VUN6"/>
<keyword evidence="9" id="KW-1185">Reference proteome</keyword>
<evidence type="ECO:0000256" key="2">
    <source>
        <dbReference type="ARBA" id="ARBA00022691"/>
    </source>
</evidence>
<dbReference type="InterPro" id="IPR016431">
    <property type="entry name" value="Pyrv-formate_lyase-activ_prd"/>
</dbReference>
<comment type="cofactor">
    <cofactor evidence="6">
        <name>[4Fe-4S] cluster</name>
        <dbReference type="ChEBI" id="CHEBI:49883"/>
    </cofactor>
    <text evidence="6">Binds 1 [4Fe-4S] cluster. The cluster is coordinated with 3 cysteines and an exchangeable S-adenosyl-L-methionine.</text>
</comment>
<organism evidence="8 9">
    <name type="scientific">Thermanaeromonas toyohensis ToBE</name>
    <dbReference type="NCBI Taxonomy" id="698762"/>
    <lineage>
        <taxon>Bacteria</taxon>
        <taxon>Bacillati</taxon>
        <taxon>Bacillota</taxon>
        <taxon>Clostridia</taxon>
        <taxon>Neomoorellales</taxon>
        <taxon>Neomoorellaceae</taxon>
        <taxon>Thermanaeromonas</taxon>
    </lineage>
</organism>
<evidence type="ECO:0000256" key="6">
    <source>
        <dbReference type="PIRSR" id="PIRSR004869-50"/>
    </source>
</evidence>
<evidence type="ECO:0000259" key="7">
    <source>
        <dbReference type="Pfam" id="PF04055"/>
    </source>
</evidence>
<name>A0A1W1VUN6_9FIRM</name>
<evidence type="ECO:0000313" key="8">
    <source>
        <dbReference type="EMBL" id="SMB97069.1"/>
    </source>
</evidence>
<dbReference type="STRING" id="698762.SAMN00808754_1750"/>
<evidence type="ECO:0000256" key="4">
    <source>
        <dbReference type="ARBA" id="ARBA00023004"/>
    </source>
</evidence>
<dbReference type="InterPro" id="IPR007197">
    <property type="entry name" value="rSAM"/>
</dbReference>
<dbReference type="SFLD" id="SFLDS00029">
    <property type="entry name" value="Radical_SAM"/>
    <property type="match status" value="1"/>
</dbReference>
<dbReference type="Proteomes" id="UP000192569">
    <property type="component" value="Chromosome I"/>
</dbReference>
<reference evidence="8 9" key="1">
    <citation type="submission" date="2017-04" db="EMBL/GenBank/DDBJ databases">
        <authorList>
            <person name="Afonso C.L."/>
            <person name="Miller P.J."/>
            <person name="Scott M.A."/>
            <person name="Spackman E."/>
            <person name="Goraichik I."/>
            <person name="Dimitrov K.M."/>
            <person name="Suarez D.L."/>
            <person name="Swayne D.E."/>
        </authorList>
    </citation>
    <scope>NUCLEOTIDE SEQUENCE [LARGE SCALE GENOMIC DNA]</scope>
    <source>
        <strain evidence="8 9">ToBE</strain>
    </source>
</reference>
<keyword evidence="1" id="KW-0004">4Fe-4S</keyword>
<dbReference type="GO" id="GO:0016829">
    <property type="term" value="F:lyase activity"/>
    <property type="evidence" value="ECO:0007669"/>
    <property type="project" value="UniProtKB-KW"/>
</dbReference>
<proteinExistence type="predicted"/>
<dbReference type="PANTHER" id="PTHR30352:SF22">
    <property type="entry name" value="PYRUVATE FORMATE-LYASE ACTIVATING ENZYME HOMOLOG"/>
    <property type="match status" value="1"/>
</dbReference>
<dbReference type="RefSeq" id="WP_084665354.1">
    <property type="nucleotide sequence ID" value="NZ_LT838272.1"/>
</dbReference>
<keyword evidence="2 6" id="KW-0949">S-adenosyl-L-methionine</keyword>
<dbReference type="InterPro" id="IPR058240">
    <property type="entry name" value="rSAM_sf"/>
</dbReference>
<dbReference type="OrthoDB" id="37798at2"/>
<feature type="binding site" evidence="6">
    <location>
        <position position="152"/>
    </location>
    <ligand>
        <name>[4Fe-4S] cluster</name>
        <dbReference type="ChEBI" id="CHEBI:49883"/>
        <note>4Fe-4S-S-AdoMet</note>
    </ligand>
</feature>
<dbReference type="Pfam" id="PF04055">
    <property type="entry name" value="Radical_SAM"/>
    <property type="match status" value="1"/>
</dbReference>
<keyword evidence="8" id="KW-0456">Lyase</keyword>
<feature type="domain" description="Radical SAM core" evidence="7">
    <location>
        <begin position="150"/>
        <end position="286"/>
    </location>
</feature>
<dbReference type="GO" id="GO:0046872">
    <property type="term" value="F:metal ion binding"/>
    <property type="evidence" value="ECO:0007669"/>
    <property type="project" value="UniProtKB-KW"/>
</dbReference>
<feature type="binding site" evidence="6">
    <location>
        <position position="159"/>
    </location>
    <ligand>
        <name>[4Fe-4S] cluster</name>
        <dbReference type="ChEBI" id="CHEBI:49883"/>
        <note>4Fe-4S-S-AdoMet</note>
    </ligand>
</feature>
<keyword evidence="4 6" id="KW-0408">Iron</keyword>
<feature type="binding site" evidence="6">
    <location>
        <position position="156"/>
    </location>
    <ligand>
        <name>[4Fe-4S] cluster</name>
        <dbReference type="ChEBI" id="CHEBI:49883"/>
        <note>4Fe-4S-S-AdoMet</note>
    </ligand>
</feature>
<dbReference type="PIRSF" id="PIRSF004869">
    <property type="entry name" value="PflX_prd"/>
    <property type="match status" value="1"/>
</dbReference>
<keyword evidence="8" id="KW-0670">Pyruvate</keyword>
<keyword evidence="3 6" id="KW-0479">Metal-binding</keyword>
<dbReference type="GO" id="GO:0051539">
    <property type="term" value="F:4 iron, 4 sulfur cluster binding"/>
    <property type="evidence" value="ECO:0007669"/>
    <property type="project" value="UniProtKB-KW"/>
</dbReference>
<evidence type="ECO:0000256" key="1">
    <source>
        <dbReference type="ARBA" id="ARBA00022485"/>
    </source>
</evidence>
<dbReference type="CDD" id="cd01335">
    <property type="entry name" value="Radical_SAM"/>
    <property type="match status" value="1"/>
</dbReference>